<dbReference type="InterPro" id="IPR011250">
    <property type="entry name" value="OMP/PagP_B-barrel"/>
</dbReference>
<proteinExistence type="predicted"/>
<feature type="domain" description="Outer membrane protein beta-barrel" evidence="3">
    <location>
        <begin position="47"/>
        <end position="193"/>
    </location>
</feature>
<evidence type="ECO:0000259" key="3">
    <source>
        <dbReference type="Pfam" id="PF13505"/>
    </source>
</evidence>
<feature type="signal peptide" evidence="2">
    <location>
        <begin position="1"/>
        <end position="20"/>
    </location>
</feature>
<evidence type="ECO:0000313" key="4">
    <source>
        <dbReference type="EMBL" id="MBK1792645.1"/>
    </source>
</evidence>
<evidence type="ECO:0000313" key="5">
    <source>
        <dbReference type="Proteomes" id="UP000624703"/>
    </source>
</evidence>
<dbReference type="Proteomes" id="UP000624703">
    <property type="component" value="Unassembled WGS sequence"/>
</dbReference>
<keyword evidence="1 2" id="KW-0732">Signal</keyword>
<dbReference type="SUPFAM" id="SSF56925">
    <property type="entry name" value="OMPA-like"/>
    <property type="match status" value="1"/>
</dbReference>
<organism evidence="4 5">
    <name type="scientific">Persicirhabdus sediminis</name>
    <dbReference type="NCBI Taxonomy" id="454144"/>
    <lineage>
        <taxon>Bacteria</taxon>
        <taxon>Pseudomonadati</taxon>
        <taxon>Verrucomicrobiota</taxon>
        <taxon>Verrucomicrobiia</taxon>
        <taxon>Verrucomicrobiales</taxon>
        <taxon>Verrucomicrobiaceae</taxon>
        <taxon>Persicirhabdus</taxon>
    </lineage>
</organism>
<accession>A0A8J7SK69</accession>
<evidence type="ECO:0000256" key="2">
    <source>
        <dbReference type="SAM" id="SignalP"/>
    </source>
</evidence>
<keyword evidence="5" id="KW-1185">Reference proteome</keyword>
<protein>
    <submittedName>
        <fullName evidence="4">Outer membrane beta-barrel protein</fullName>
    </submittedName>
</protein>
<dbReference type="InterPro" id="IPR027385">
    <property type="entry name" value="Beta-barrel_OMP"/>
</dbReference>
<dbReference type="RefSeq" id="WP_200312658.1">
    <property type="nucleotide sequence ID" value="NZ_JAENIM010000047.1"/>
</dbReference>
<gene>
    <name evidence="4" type="ORF">JIN82_15880</name>
</gene>
<name>A0A8J7SK69_9BACT</name>
<feature type="chain" id="PRO_5035263022" evidence="2">
    <location>
        <begin position="21"/>
        <end position="258"/>
    </location>
</feature>
<dbReference type="EMBL" id="JAENIM010000047">
    <property type="protein sequence ID" value="MBK1792645.1"/>
    <property type="molecule type" value="Genomic_DNA"/>
</dbReference>
<evidence type="ECO:0000256" key="1">
    <source>
        <dbReference type="ARBA" id="ARBA00022729"/>
    </source>
</evidence>
<sequence>MKKSFLSLGLLASCTAPLLAGDISDSIQPSYTNQSEWAYSITPYIWAAGLSGDVGVNGNIADVDASFSDILSNLEFAGFIHADAMKNDKWGFYGDFQYLKINANGSASLPISNSVDLDVTQIRFELGMKYRAYKTDRTTIDLLVGGQYNYLKNGLTLTGPNRVVFKDSTSEDWIDPVIGAKWSYRMNEKWTAGLFGQVGGFGVASDFSWQAMATLSYDINECWSIIAAYRNQYIDYSNDGFVYKTDTSGPVLGASYTF</sequence>
<dbReference type="Pfam" id="PF13505">
    <property type="entry name" value="OMP_b-brl"/>
    <property type="match status" value="1"/>
</dbReference>
<reference evidence="4" key="1">
    <citation type="submission" date="2021-01" db="EMBL/GenBank/DDBJ databases">
        <title>Modified the classification status of verrucomicrobia.</title>
        <authorList>
            <person name="Feng X."/>
        </authorList>
    </citation>
    <scope>NUCLEOTIDE SEQUENCE</scope>
    <source>
        <strain evidence="4">_KCTC 22039</strain>
    </source>
</reference>
<comment type="caution">
    <text evidence="4">The sequence shown here is derived from an EMBL/GenBank/DDBJ whole genome shotgun (WGS) entry which is preliminary data.</text>
</comment>
<dbReference type="AlphaFoldDB" id="A0A8J7SK69"/>